<evidence type="ECO:0000259" key="2">
    <source>
        <dbReference type="Pfam" id="PF14309"/>
    </source>
</evidence>
<name>A0A9E7FW54_9LILI</name>
<evidence type="ECO:0000313" key="4">
    <source>
        <dbReference type="Proteomes" id="UP001055439"/>
    </source>
</evidence>
<gene>
    <name evidence="3" type="ORF">MUK42_34430</name>
</gene>
<feature type="domain" description="DUF4378" evidence="2">
    <location>
        <begin position="265"/>
        <end position="408"/>
    </location>
</feature>
<reference evidence="3" key="1">
    <citation type="submission" date="2022-05" db="EMBL/GenBank/DDBJ databases">
        <title>The Musa troglodytarum L. genome provides insights into the mechanism of non-climacteric behaviour and enrichment of carotenoids.</title>
        <authorList>
            <person name="Wang J."/>
        </authorList>
    </citation>
    <scope>NUCLEOTIDE SEQUENCE</scope>
    <source>
        <tissue evidence="3">Leaf</tissue>
    </source>
</reference>
<accession>A0A9E7FW54</accession>
<sequence length="417" mass="46129">MVFYTEFQLVTKFQLTKPNCLIIRVFVANMKRTSEVRATAKEKDSEVNPKEYGINIRSGISAIKPGSLIYQEAKKHLAEMLDTGDQKASLPTAHVSESLGSLLSTPEYTALSPKVSHGSDKELVLPYEETGSLPMQQFNQDDATSSLSLSKQSFQVSPHFGNQTDVPMLDLKAEIIDNQVQQGLCIGLELNHEASVQNVDAVRISKPLSIQCDVPLEPKSNDEDVVESHAATHSGSPGSLGEILETPESTIAVIPTLNTGAQARFNYVKAVIEASGLSTTDFSERCQLGDELLARSLFDEVEISSSPQIDDPKLLFDCINEALEEIFKCPPWVVSLITSNVQQAPVAQSLIREVSRRIERQIPMHLPNSLDQIVTKDLGSGSWLDLQFENENIVDKIWDTLLDDLVDETIFDMWLDL</sequence>
<dbReference type="PANTHER" id="PTHR47212">
    <property type="entry name" value="ADHESIN-LIKE PROTEIN, PUTATIVE (DUF3741)-RELATED"/>
    <property type="match status" value="1"/>
</dbReference>
<feature type="region of interest" description="Disordered" evidence="1">
    <location>
        <begin position="216"/>
        <end position="242"/>
    </location>
</feature>
<proteinExistence type="predicted"/>
<dbReference type="OrthoDB" id="770239at2759"/>
<protein>
    <recommendedName>
        <fullName evidence="2">DUF4378 domain-containing protein</fullName>
    </recommendedName>
</protein>
<dbReference type="AlphaFoldDB" id="A0A9E7FW54"/>
<organism evidence="3 4">
    <name type="scientific">Musa troglodytarum</name>
    <name type="common">fe'i banana</name>
    <dbReference type="NCBI Taxonomy" id="320322"/>
    <lineage>
        <taxon>Eukaryota</taxon>
        <taxon>Viridiplantae</taxon>
        <taxon>Streptophyta</taxon>
        <taxon>Embryophyta</taxon>
        <taxon>Tracheophyta</taxon>
        <taxon>Spermatophyta</taxon>
        <taxon>Magnoliopsida</taxon>
        <taxon>Liliopsida</taxon>
        <taxon>Zingiberales</taxon>
        <taxon>Musaceae</taxon>
        <taxon>Musa</taxon>
    </lineage>
</organism>
<dbReference type="Pfam" id="PF14309">
    <property type="entry name" value="DUF4378"/>
    <property type="match status" value="1"/>
</dbReference>
<dbReference type="Proteomes" id="UP001055439">
    <property type="component" value="Chromosome 5"/>
</dbReference>
<dbReference type="PANTHER" id="PTHR47212:SF4">
    <property type="entry name" value="ADHESIN-LIKE PROTEIN, PUTATIVE (DUF3741)-RELATED"/>
    <property type="match status" value="1"/>
</dbReference>
<evidence type="ECO:0000256" key="1">
    <source>
        <dbReference type="SAM" id="MobiDB-lite"/>
    </source>
</evidence>
<dbReference type="InterPro" id="IPR025486">
    <property type="entry name" value="DUF4378"/>
</dbReference>
<evidence type="ECO:0000313" key="3">
    <source>
        <dbReference type="EMBL" id="URE02188.1"/>
    </source>
</evidence>
<keyword evidence="4" id="KW-1185">Reference proteome</keyword>
<dbReference type="EMBL" id="CP097507">
    <property type="protein sequence ID" value="URE02188.1"/>
    <property type="molecule type" value="Genomic_DNA"/>
</dbReference>